<dbReference type="EMBL" id="JBEDUW010000004">
    <property type="protein sequence ID" value="KAK9935637.1"/>
    <property type="molecule type" value="Genomic_DNA"/>
</dbReference>
<comment type="caution">
    <text evidence="2">The sequence shown here is derived from an EMBL/GenBank/DDBJ whole genome shotgun (WGS) entry which is preliminary data.</text>
</comment>
<accession>A0AAW1XG47</accession>
<evidence type="ECO:0000313" key="2">
    <source>
        <dbReference type="EMBL" id="KAK9935637.1"/>
    </source>
</evidence>
<organism evidence="2 3">
    <name type="scientific">Rubus argutus</name>
    <name type="common">Southern blackberry</name>
    <dbReference type="NCBI Taxonomy" id="59490"/>
    <lineage>
        <taxon>Eukaryota</taxon>
        <taxon>Viridiplantae</taxon>
        <taxon>Streptophyta</taxon>
        <taxon>Embryophyta</taxon>
        <taxon>Tracheophyta</taxon>
        <taxon>Spermatophyta</taxon>
        <taxon>Magnoliopsida</taxon>
        <taxon>eudicotyledons</taxon>
        <taxon>Gunneridae</taxon>
        <taxon>Pentapetalae</taxon>
        <taxon>rosids</taxon>
        <taxon>fabids</taxon>
        <taxon>Rosales</taxon>
        <taxon>Rosaceae</taxon>
        <taxon>Rosoideae</taxon>
        <taxon>Rosoideae incertae sedis</taxon>
        <taxon>Rubus</taxon>
    </lineage>
</organism>
<gene>
    <name evidence="2" type="ORF">M0R45_022731</name>
</gene>
<keyword evidence="3" id="KW-1185">Reference proteome</keyword>
<reference evidence="2 3" key="1">
    <citation type="journal article" date="2023" name="G3 (Bethesda)">
        <title>A chromosome-length genome assembly and annotation of blackberry (Rubus argutus, cv. 'Hillquist').</title>
        <authorList>
            <person name="Bruna T."/>
            <person name="Aryal R."/>
            <person name="Dudchenko O."/>
            <person name="Sargent D.J."/>
            <person name="Mead D."/>
            <person name="Buti M."/>
            <person name="Cavallini A."/>
            <person name="Hytonen T."/>
            <person name="Andres J."/>
            <person name="Pham M."/>
            <person name="Weisz D."/>
            <person name="Mascagni F."/>
            <person name="Usai G."/>
            <person name="Natali L."/>
            <person name="Bassil N."/>
            <person name="Fernandez G.E."/>
            <person name="Lomsadze A."/>
            <person name="Armour M."/>
            <person name="Olukolu B."/>
            <person name="Poorten T."/>
            <person name="Britton C."/>
            <person name="Davik J."/>
            <person name="Ashrafi H."/>
            <person name="Aiden E.L."/>
            <person name="Borodovsky M."/>
            <person name="Worthington M."/>
        </authorList>
    </citation>
    <scope>NUCLEOTIDE SEQUENCE [LARGE SCALE GENOMIC DNA]</scope>
    <source>
        <strain evidence="2">PI 553951</strain>
    </source>
</reference>
<proteinExistence type="predicted"/>
<name>A0AAW1XG47_RUBAR</name>
<evidence type="ECO:0000313" key="3">
    <source>
        <dbReference type="Proteomes" id="UP001457282"/>
    </source>
</evidence>
<dbReference type="AlphaFoldDB" id="A0AAW1XG47"/>
<feature type="region of interest" description="Disordered" evidence="1">
    <location>
        <begin position="1"/>
        <end position="22"/>
    </location>
</feature>
<protein>
    <submittedName>
        <fullName evidence="2">Uncharacterized protein</fullName>
    </submittedName>
</protein>
<evidence type="ECO:0000256" key="1">
    <source>
        <dbReference type="SAM" id="MobiDB-lite"/>
    </source>
</evidence>
<sequence length="77" mass="8308">MAASCNSSLPGPPPPPPRAVETAIHGGASATSLMAPRWIPKRGQVLRRALKTVFSCVCIRKESKYPHRSSSVVSFNY</sequence>
<dbReference type="Proteomes" id="UP001457282">
    <property type="component" value="Unassembled WGS sequence"/>
</dbReference>